<organism evidence="2 3">
    <name type="scientific">Vreelandella piezotolerans</name>
    <dbReference type="NCBI Taxonomy" id="2609667"/>
    <lineage>
        <taxon>Bacteria</taxon>
        <taxon>Pseudomonadati</taxon>
        <taxon>Pseudomonadota</taxon>
        <taxon>Gammaproteobacteria</taxon>
        <taxon>Oceanospirillales</taxon>
        <taxon>Halomonadaceae</taxon>
        <taxon>Vreelandella</taxon>
    </lineage>
</organism>
<reference evidence="2 3" key="1">
    <citation type="submission" date="2019-09" db="EMBL/GenBank/DDBJ databases">
        <title>The Halomonas whole genome shotgun (WGS).</title>
        <authorList>
            <person name="Xie Z."/>
        </authorList>
    </citation>
    <scope>NUCLEOTIDE SEQUENCE [LARGE SCALE GENOMIC DNA]</scope>
    <source>
        <strain evidence="2 3">NBT06E8</strain>
    </source>
</reference>
<comment type="caution">
    <text evidence="2">The sequence shown here is derived from an EMBL/GenBank/DDBJ whole genome shotgun (WGS) entry which is preliminary data.</text>
</comment>
<dbReference type="Proteomes" id="UP000466130">
    <property type="component" value="Unassembled WGS sequence"/>
</dbReference>
<proteinExistence type="predicted"/>
<dbReference type="RefSeq" id="WP_153844122.1">
    <property type="nucleotide sequence ID" value="NZ_ML762946.1"/>
</dbReference>
<keyword evidence="3" id="KW-1185">Reference proteome</keyword>
<sequence length="142" mass="16491">MAEKKKKRAWPSDEEMQKRLDDLEKLADQAIEGEYGEQRQSITDKLDLIRDTIQKFKGKNVPYTTIAKVIEDGVGLKVSEQTLRKYCQDKLGWPKRKKKKSENEEEINISNDTQNDNREIKESESNEKANSRDNLSNKKGFA</sequence>
<feature type="compositionally biased region" description="Basic and acidic residues" evidence="1">
    <location>
        <begin position="115"/>
        <end position="131"/>
    </location>
</feature>
<feature type="region of interest" description="Disordered" evidence="1">
    <location>
        <begin position="93"/>
        <end position="142"/>
    </location>
</feature>
<protein>
    <submittedName>
        <fullName evidence="2">Uncharacterized protein</fullName>
    </submittedName>
</protein>
<evidence type="ECO:0000313" key="3">
    <source>
        <dbReference type="Proteomes" id="UP000466130"/>
    </source>
</evidence>
<evidence type="ECO:0000313" key="2">
    <source>
        <dbReference type="EMBL" id="KAE8436902.1"/>
    </source>
</evidence>
<evidence type="ECO:0000256" key="1">
    <source>
        <dbReference type="SAM" id="MobiDB-lite"/>
    </source>
</evidence>
<accession>A0ABQ6X4E6</accession>
<dbReference type="EMBL" id="VWRT01000029">
    <property type="protein sequence ID" value="KAE8436902.1"/>
    <property type="molecule type" value="Genomic_DNA"/>
</dbReference>
<name>A0ABQ6X4E6_9GAMM</name>
<gene>
    <name evidence="2" type="ORF">F1978_17425</name>
</gene>